<feature type="region of interest" description="Disordered" evidence="1">
    <location>
        <begin position="182"/>
        <end position="205"/>
    </location>
</feature>
<dbReference type="AlphaFoldDB" id="A0AAV1VF08"/>
<name>A0AAV1VF08_9STRA</name>
<gene>
    <name evidence="2" type="ORF">PM001_LOCUS29483</name>
</gene>
<accession>A0AAV1VF08</accession>
<organism evidence="2 3">
    <name type="scientific">Peronospora matthiolae</name>
    <dbReference type="NCBI Taxonomy" id="2874970"/>
    <lineage>
        <taxon>Eukaryota</taxon>
        <taxon>Sar</taxon>
        <taxon>Stramenopiles</taxon>
        <taxon>Oomycota</taxon>
        <taxon>Peronosporomycetes</taxon>
        <taxon>Peronosporales</taxon>
        <taxon>Peronosporaceae</taxon>
        <taxon>Peronospora</taxon>
    </lineage>
</organism>
<protein>
    <submittedName>
        <fullName evidence="2">Uncharacterized protein</fullName>
    </submittedName>
</protein>
<dbReference type="EMBL" id="CAKLBY020000307">
    <property type="protein sequence ID" value="CAK7944333.1"/>
    <property type="molecule type" value="Genomic_DNA"/>
</dbReference>
<evidence type="ECO:0000313" key="2">
    <source>
        <dbReference type="EMBL" id="CAK7944333.1"/>
    </source>
</evidence>
<sequence>MDYHKDDHTGNLKLAFQTLCGDYEELLEEAAHATYATDERIGLALFKIDEACAVADELRQVAQQIQEQLLDQLLSNCYELEEIFLRLNVIERFVGRMLETTRELEKRTESASCSAGVLLNSSPSVTSLLRSFSIKRGASDAPLIESKWSPVAFTFSTTELMERLEKSDARALGVSIASTVSAGSAITSEQECRDEEQSETCIDSD</sequence>
<evidence type="ECO:0000256" key="1">
    <source>
        <dbReference type="SAM" id="MobiDB-lite"/>
    </source>
</evidence>
<dbReference type="Proteomes" id="UP001162060">
    <property type="component" value="Unassembled WGS sequence"/>
</dbReference>
<comment type="caution">
    <text evidence="2">The sequence shown here is derived from an EMBL/GenBank/DDBJ whole genome shotgun (WGS) entry which is preliminary data.</text>
</comment>
<feature type="compositionally biased region" description="Acidic residues" evidence="1">
    <location>
        <begin position="192"/>
        <end position="205"/>
    </location>
</feature>
<reference evidence="2" key="1">
    <citation type="submission" date="2024-01" db="EMBL/GenBank/DDBJ databases">
        <authorList>
            <person name="Webb A."/>
        </authorList>
    </citation>
    <scope>NUCLEOTIDE SEQUENCE</scope>
    <source>
        <strain evidence="2">Pm1</strain>
    </source>
</reference>
<evidence type="ECO:0000313" key="3">
    <source>
        <dbReference type="Proteomes" id="UP001162060"/>
    </source>
</evidence>
<proteinExistence type="predicted"/>